<accession>A0A7S1GF91</accession>
<reference evidence="1" key="1">
    <citation type="submission" date="2021-01" db="EMBL/GenBank/DDBJ databases">
        <authorList>
            <person name="Corre E."/>
            <person name="Pelletier E."/>
            <person name="Niang G."/>
            <person name="Scheremetjew M."/>
            <person name="Finn R."/>
            <person name="Kale V."/>
            <person name="Holt S."/>
            <person name="Cochrane G."/>
            <person name="Meng A."/>
            <person name="Brown T."/>
            <person name="Cohen L."/>
        </authorList>
    </citation>
    <scope>NUCLEOTIDE SEQUENCE</scope>
    <source>
        <strain evidence="1">CCMP2329</strain>
    </source>
</reference>
<sequence>MELGLKQTTEEYEGKEIQLFLFDLDDTLIDTKSAMHEAKQRFQTLNGFSAEDMDQFDSIFHPFSSKEEVRVLDEGVLELKEHDIVCRTQRRGFEHGMSIFRRIPNTR</sequence>
<dbReference type="EMBL" id="HBFV01000798">
    <property type="protein sequence ID" value="CAD8928188.1"/>
    <property type="molecule type" value="Transcribed_RNA"/>
</dbReference>
<proteinExistence type="predicted"/>
<dbReference type="InterPro" id="IPR036412">
    <property type="entry name" value="HAD-like_sf"/>
</dbReference>
<protein>
    <submittedName>
        <fullName evidence="1">Uncharacterized protein</fullName>
    </submittedName>
</protein>
<dbReference type="Gene3D" id="3.40.50.1000">
    <property type="entry name" value="HAD superfamily/HAD-like"/>
    <property type="match status" value="1"/>
</dbReference>
<dbReference type="InterPro" id="IPR023214">
    <property type="entry name" value="HAD_sf"/>
</dbReference>
<gene>
    <name evidence="1" type="ORF">POKL1161_LOCUS541</name>
</gene>
<dbReference type="Gene3D" id="1.20.120.1600">
    <property type="match status" value="1"/>
</dbReference>
<dbReference type="SUPFAM" id="SSF56784">
    <property type="entry name" value="HAD-like"/>
    <property type="match status" value="1"/>
</dbReference>
<organism evidence="1">
    <name type="scientific">Picochlorum oklahomense</name>
    <dbReference type="NCBI Taxonomy" id="249345"/>
    <lineage>
        <taxon>Eukaryota</taxon>
        <taxon>Viridiplantae</taxon>
        <taxon>Chlorophyta</taxon>
        <taxon>core chlorophytes</taxon>
        <taxon>Trebouxiophyceae</taxon>
        <taxon>Trebouxiophyceae incertae sedis</taxon>
        <taxon>Picochlorum</taxon>
    </lineage>
</organism>
<dbReference type="AlphaFoldDB" id="A0A7S1GF91"/>
<evidence type="ECO:0000313" key="1">
    <source>
        <dbReference type="EMBL" id="CAD8928188.1"/>
    </source>
</evidence>
<name>A0A7S1GF91_9CHLO</name>